<dbReference type="PROSITE" id="PS51257">
    <property type="entry name" value="PROKAR_LIPOPROTEIN"/>
    <property type="match status" value="1"/>
</dbReference>
<gene>
    <name evidence="2" type="ORF">SAMN05216213_106203</name>
</gene>
<feature type="transmembrane region" description="Helical" evidence="1">
    <location>
        <begin position="101"/>
        <end position="119"/>
    </location>
</feature>
<feature type="transmembrane region" description="Helical" evidence="1">
    <location>
        <begin position="187"/>
        <end position="208"/>
    </location>
</feature>
<name>A0A1H0W494_9GAMM</name>
<feature type="transmembrane region" description="Helical" evidence="1">
    <location>
        <begin position="377"/>
        <end position="400"/>
    </location>
</feature>
<sequence>MRWEVLIKSVWLVVFALIAVLACCALVEYQGSAWVYLLFTALSTALLFFGFDRGAIFFDAFIGALLWIGFWLKFSVRVAFMEGVFMVPVGSFEGTPQSWDQALLVASCAFAALLLVRFVRARLFCYPQNLEQDAFPGLYAFYLRFRWLVLAGFVVLVLLVGISNAWFGIYQRGMVARTQLPFGLNGVYTWLLTFGLAALAAVMLRFEFERNRDQVWIVATLALLEGFVSSVSILSRGMVLNAGALIYGGAALFRRIEARLRAGLLLYVGLLFFLLFLSSMLAVNNLRSYFFDYASLGTSVETQTKALFLDRWVGIEGVMSVIDKQELGGELFEQALAERFDPSVTSFYDKNFINSYHSNTGEDGRHFISLPGYVAFLFYPGSYLFLFAAVVVFSIFAAALEYLTYRFVGRNLVLCALIAQVVAYRFTSFGYVPMQSYKLFGTIALTLLTLYVADKLCGLLFRRTAA</sequence>
<accession>A0A1H0W494</accession>
<organism evidence="2 3">
    <name type="scientific">Ectopseudomonas guguanensis</name>
    <dbReference type="NCBI Taxonomy" id="1198456"/>
    <lineage>
        <taxon>Bacteria</taxon>
        <taxon>Pseudomonadati</taxon>
        <taxon>Pseudomonadota</taxon>
        <taxon>Gammaproteobacteria</taxon>
        <taxon>Pseudomonadales</taxon>
        <taxon>Pseudomonadaceae</taxon>
        <taxon>Ectopseudomonas</taxon>
    </lineage>
</organism>
<dbReference type="AlphaFoldDB" id="A0A1H0W494"/>
<feature type="transmembrane region" description="Helical" evidence="1">
    <location>
        <begin position="412"/>
        <end position="433"/>
    </location>
</feature>
<feature type="transmembrane region" description="Helical" evidence="1">
    <location>
        <begin position="439"/>
        <end position="461"/>
    </location>
</feature>
<evidence type="ECO:0000256" key="1">
    <source>
        <dbReference type="SAM" id="Phobius"/>
    </source>
</evidence>
<keyword evidence="1" id="KW-1133">Transmembrane helix</keyword>
<feature type="transmembrane region" description="Helical" evidence="1">
    <location>
        <begin position="239"/>
        <end position="256"/>
    </location>
</feature>
<keyword evidence="3" id="KW-1185">Reference proteome</keyword>
<keyword evidence="1" id="KW-0472">Membrane</keyword>
<dbReference type="GeneID" id="300931946"/>
<keyword evidence="1" id="KW-0812">Transmembrane</keyword>
<feature type="transmembrane region" description="Helical" evidence="1">
    <location>
        <begin position="215"/>
        <end position="233"/>
    </location>
</feature>
<proteinExistence type="predicted"/>
<feature type="transmembrane region" description="Helical" evidence="1">
    <location>
        <begin position="34"/>
        <end position="51"/>
    </location>
</feature>
<feature type="transmembrane region" description="Helical" evidence="1">
    <location>
        <begin position="58"/>
        <end position="81"/>
    </location>
</feature>
<feature type="transmembrane region" description="Helical" evidence="1">
    <location>
        <begin position="147"/>
        <end position="167"/>
    </location>
</feature>
<dbReference type="EMBL" id="FNJJ01000006">
    <property type="protein sequence ID" value="SDP85136.1"/>
    <property type="molecule type" value="Genomic_DNA"/>
</dbReference>
<evidence type="ECO:0000313" key="2">
    <source>
        <dbReference type="EMBL" id="SDP85136.1"/>
    </source>
</evidence>
<evidence type="ECO:0000313" key="3">
    <source>
        <dbReference type="Proteomes" id="UP000199460"/>
    </source>
</evidence>
<evidence type="ECO:0008006" key="4">
    <source>
        <dbReference type="Google" id="ProtNLM"/>
    </source>
</evidence>
<dbReference type="Proteomes" id="UP000199460">
    <property type="component" value="Unassembled WGS sequence"/>
</dbReference>
<protein>
    <recommendedName>
        <fullName evidence="4">Oligosaccharide repeat unit polymerase</fullName>
    </recommendedName>
</protein>
<dbReference type="RefSeq" id="WP_090430773.1">
    <property type="nucleotide sequence ID" value="NZ_FNJJ01000006.1"/>
</dbReference>
<reference evidence="3" key="1">
    <citation type="submission" date="2016-10" db="EMBL/GenBank/DDBJ databases">
        <authorList>
            <person name="Varghese N."/>
            <person name="Submissions S."/>
        </authorList>
    </citation>
    <scope>NUCLEOTIDE SEQUENCE [LARGE SCALE GENOMIC DNA]</scope>
    <source>
        <strain evidence="3">JCM 18416</strain>
    </source>
</reference>
<dbReference type="OrthoDB" id="7032304at2"/>
<feature type="transmembrane region" description="Helical" evidence="1">
    <location>
        <begin position="263"/>
        <end position="283"/>
    </location>
</feature>